<dbReference type="OrthoDB" id="1931495at2759"/>
<organism evidence="2 3">
    <name type="scientific">Olea europaea subsp. europaea</name>
    <dbReference type="NCBI Taxonomy" id="158383"/>
    <lineage>
        <taxon>Eukaryota</taxon>
        <taxon>Viridiplantae</taxon>
        <taxon>Streptophyta</taxon>
        <taxon>Embryophyta</taxon>
        <taxon>Tracheophyta</taxon>
        <taxon>Spermatophyta</taxon>
        <taxon>Magnoliopsida</taxon>
        <taxon>eudicotyledons</taxon>
        <taxon>Gunneridae</taxon>
        <taxon>Pentapetalae</taxon>
        <taxon>asterids</taxon>
        <taxon>lamiids</taxon>
        <taxon>Lamiales</taxon>
        <taxon>Oleaceae</taxon>
        <taxon>Oleeae</taxon>
        <taxon>Olea</taxon>
    </lineage>
</organism>
<dbReference type="PANTHER" id="PTHR48235">
    <property type="entry name" value="OS01G0916700 PROTEIN"/>
    <property type="match status" value="1"/>
</dbReference>
<dbReference type="Proteomes" id="UP000594638">
    <property type="component" value="Unassembled WGS sequence"/>
</dbReference>
<name>A0A8S0TW90_OLEEU</name>
<reference evidence="2 3" key="1">
    <citation type="submission" date="2019-12" db="EMBL/GenBank/DDBJ databases">
        <authorList>
            <person name="Alioto T."/>
            <person name="Alioto T."/>
            <person name="Gomez Garrido J."/>
        </authorList>
    </citation>
    <scope>NUCLEOTIDE SEQUENCE [LARGE SCALE GENOMIC DNA]</scope>
</reference>
<comment type="caution">
    <text evidence="2">The sequence shown here is derived from an EMBL/GenBank/DDBJ whole genome shotgun (WGS) entry which is preliminary data.</text>
</comment>
<proteinExistence type="predicted"/>
<keyword evidence="3" id="KW-1185">Reference proteome</keyword>
<dbReference type="EMBL" id="CACTIH010007340">
    <property type="protein sequence ID" value="CAA3010342.1"/>
    <property type="molecule type" value="Genomic_DNA"/>
</dbReference>
<evidence type="ECO:0000256" key="1">
    <source>
        <dbReference type="SAM" id="MobiDB-lite"/>
    </source>
</evidence>
<feature type="compositionally biased region" description="Acidic residues" evidence="1">
    <location>
        <begin position="99"/>
        <end position="109"/>
    </location>
</feature>
<sequence length="141" mass="15988">MGILAAEDSLWNARMFRWCFVPHYNFDDGAACGGLVQGGKGDRSAKSSNLNSELGVLLCVCKCWRLANVYALPLTMVSECNETHNNSLMTQDEIKKPEPEEEEEEEEEPIFVLTDEWKEFFAKSEAKRRLAKKQAKKKGKP</sequence>
<dbReference type="AlphaFoldDB" id="A0A8S0TW90"/>
<evidence type="ECO:0000313" key="2">
    <source>
        <dbReference type="EMBL" id="CAA3010342.1"/>
    </source>
</evidence>
<protein>
    <submittedName>
        <fullName evidence="2">Uncharacterized protein</fullName>
    </submittedName>
</protein>
<evidence type="ECO:0000313" key="3">
    <source>
        <dbReference type="Proteomes" id="UP000594638"/>
    </source>
</evidence>
<accession>A0A8S0TW90</accession>
<gene>
    <name evidence="2" type="ORF">OLEA9_A012926</name>
</gene>
<dbReference type="PANTHER" id="PTHR48235:SF1">
    <property type="entry name" value="OS01G0916700 PROTEIN"/>
    <property type="match status" value="1"/>
</dbReference>
<feature type="region of interest" description="Disordered" evidence="1">
    <location>
        <begin position="87"/>
        <end position="109"/>
    </location>
</feature>
<dbReference type="Gramene" id="OE9A012926T1">
    <property type="protein sequence ID" value="OE9A012926C1"/>
    <property type="gene ID" value="OE9A012926"/>
</dbReference>